<dbReference type="EMBL" id="VXKB01000001">
    <property type="protein sequence ID" value="KAA8717451.1"/>
    <property type="molecule type" value="Genomic_DNA"/>
</dbReference>
<dbReference type="Pfam" id="PF12684">
    <property type="entry name" value="DUF3799"/>
    <property type="match status" value="1"/>
</dbReference>
<reference evidence="2 3" key="1">
    <citation type="submission" date="2019-09" db="EMBL/GenBank/DDBJ databases">
        <title>Draft genome sequence of various Type strains from the CCUG.</title>
        <authorList>
            <person name="Pineiro-Iglesias B."/>
            <person name="Tunovic T."/>
            <person name="Unosson C."/>
            <person name="Inganas E."/>
            <person name="Ohlen M."/>
            <person name="Cardew S."/>
            <person name="Jensie-Markopoulos S."/>
            <person name="Salva-Serra F."/>
            <person name="Jaen-Luchoro D."/>
            <person name="Karlsson R."/>
            <person name="Svensson-Stadler L."/>
            <person name="Chun J."/>
            <person name="Moore E."/>
        </authorList>
    </citation>
    <scope>NUCLEOTIDE SEQUENCE [LARGE SCALE GENOMIC DNA]</scope>
    <source>
        <strain evidence="2 3">CCUG 53682T</strain>
    </source>
</reference>
<feature type="domain" description="Putative exodeoxyribonuclease 8 PDDEXK-like" evidence="1">
    <location>
        <begin position="21"/>
        <end position="254"/>
    </location>
</feature>
<dbReference type="AlphaFoldDB" id="A0A5M9RA20"/>
<evidence type="ECO:0000313" key="3">
    <source>
        <dbReference type="Proteomes" id="UP000322181"/>
    </source>
</evidence>
<organism evidence="2 3">
    <name type="scientific">Morganella psychrotolerans</name>
    <dbReference type="NCBI Taxonomy" id="368603"/>
    <lineage>
        <taxon>Bacteria</taxon>
        <taxon>Pseudomonadati</taxon>
        <taxon>Pseudomonadota</taxon>
        <taxon>Gammaproteobacteria</taxon>
        <taxon>Enterobacterales</taxon>
        <taxon>Morganellaceae</taxon>
        <taxon>Morganella</taxon>
    </lineage>
</organism>
<comment type="caution">
    <text evidence="2">The sequence shown here is derived from an EMBL/GenBank/DDBJ whole genome shotgun (WGS) entry which is preliminary data.</text>
</comment>
<sequence>METGIFYGLSNEDYHQGSGVSKSQLDDIAKNPAVYQWRKKAPVDEEKLKALDMGTALHCLLLEPDEFDSRFIEAPEFNRRTNQGKEDEKEFLKSCESTGKIVIDYEQHRKLKIMRDSAMAHHAARYFLEADGYSEASIYWNDTDVDELCRIRPDKFLSNQPVIIDVKKVADMERFPRHIEEFRYHVQHAMYQEGYLRHFGESPVFLFIAVSETIDCGRYPVHVFELDSEDVDVGFNLFKKNLQTFHECRVNDDWGGIEPISRPEWARRKN</sequence>
<gene>
    <name evidence="2" type="ORF">F4V73_06300</name>
</gene>
<name>A0A5M9RA20_9GAMM</name>
<dbReference type="RefSeq" id="WP_067361752.1">
    <property type="nucleotide sequence ID" value="NZ_BAAAFS010000001.1"/>
</dbReference>
<dbReference type="Proteomes" id="UP000322181">
    <property type="component" value="Unassembled WGS sequence"/>
</dbReference>
<proteinExistence type="predicted"/>
<dbReference type="InterPro" id="IPR011604">
    <property type="entry name" value="PDDEXK-like_dom_sf"/>
</dbReference>
<dbReference type="InterPro" id="IPR024432">
    <property type="entry name" value="Put_RecE_PDDEXK-like_dom"/>
</dbReference>
<dbReference type="Gene3D" id="3.90.320.10">
    <property type="match status" value="1"/>
</dbReference>
<accession>A0A5M9RA20</accession>
<evidence type="ECO:0000313" key="2">
    <source>
        <dbReference type="EMBL" id="KAA8717451.1"/>
    </source>
</evidence>
<protein>
    <submittedName>
        <fullName evidence="2">Exodeoxyribonuclease VIII</fullName>
    </submittedName>
</protein>
<dbReference type="OrthoDB" id="256590at2"/>
<evidence type="ECO:0000259" key="1">
    <source>
        <dbReference type="Pfam" id="PF12684"/>
    </source>
</evidence>